<comment type="caution">
    <text evidence="1">The sequence shown here is derived from an EMBL/GenBank/DDBJ whole genome shotgun (WGS) entry which is preliminary data.</text>
</comment>
<feature type="non-terminal residue" evidence="1">
    <location>
        <position position="1"/>
    </location>
</feature>
<dbReference type="EMBL" id="MU167259">
    <property type="protein sequence ID" value="KAG0146536.1"/>
    <property type="molecule type" value="Genomic_DNA"/>
</dbReference>
<dbReference type="AlphaFoldDB" id="A0A9P6NN63"/>
<dbReference type="OrthoDB" id="40334at2759"/>
<dbReference type="InterPro" id="IPR036249">
    <property type="entry name" value="Thioredoxin-like_sf"/>
</dbReference>
<name>A0A9P6NN63_9BASI</name>
<keyword evidence="2" id="KW-1185">Reference proteome</keyword>
<protein>
    <submittedName>
        <fullName evidence="1">Uncharacterized protein</fullName>
    </submittedName>
</protein>
<dbReference type="Gene3D" id="3.40.30.10">
    <property type="entry name" value="Glutaredoxin"/>
    <property type="match status" value="1"/>
</dbReference>
<evidence type="ECO:0000313" key="1">
    <source>
        <dbReference type="EMBL" id="KAG0146536.1"/>
    </source>
</evidence>
<dbReference type="Pfam" id="PF13911">
    <property type="entry name" value="AhpC-TSA_2"/>
    <property type="match status" value="1"/>
</dbReference>
<dbReference type="InterPro" id="IPR032801">
    <property type="entry name" value="PXL2A/B/C"/>
</dbReference>
<evidence type="ECO:0000313" key="2">
    <source>
        <dbReference type="Proteomes" id="UP000886653"/>
    </source>
</evidence>
<gene>
    <name evidence="1" type="ORF">CROQUDRAFT_44230</name>
</gene>
<dbReference type="Proteomes" id="UP000886653">
    <property type="component" value="Unassembled WGS sequence"/>
</dbReference>
<dbReference type="SUPFAM" id="SSF52833">
    <property type="entry name" value="Thioredoxin-like"/>
    <property type="match status" value="1"/>
</dbReference>
<accession>A0A9P6NN63</accession>
<dbReference type="PANTHER" id="PTHR28630">
    <property type="match status" value="1"/>
</dbReference>
<dbReference type="PANTHER" id="PTHR28630:SF3">
    <property type="entry name" value="PEROXIREDOXIN-LIKE 2C"/>
    <property type="match status" value="1"/>
</dbReference>
<organism evidence="1 2">
    <name type="scientific">Cronartium quercuum f. sp. fusiforme G11</name>
    <dbReference type="NCBI Taxonomy" id="708437"/>
    <lineage>
        <taxon>Eukaryota</taxon>
        <taxon>Fungi</taxon>
        <taxon>Dikarya</taxon>
        <taxon>Basidiomycota</taxon>
        <taxon>Pucciniomycotina</taxon>
        <taxon>Pucciniomycetes</taxon>
        <taxon>Pucciniales</taxon>
        <taxon>Coleosporiaceae</taxon>
        <taxon>Cronartium</taxon>
    </lineage>
</organism>
<proteinExistence type="predicted"/>
<reference evidence="1" key="1">
    <citation type="submission" date="2013-11" db="EMBL/GenBank/DDBJ databases">
        <title>Genome sequence of the fusiform rust pathogen reveals effectors for host alternation and coevolution with pine.</title>
        <authorList>
            <consortium name="DOE Joint Genome Institute"/>
            <person name="Smith K."/>
            <person name="Pendleton A."/>
            <person name="Kubisiak T."/>
            <person name="Anderson C."/>
            <person name="Salamov A."/>
            <person name="Aerts A."/>
            <person name="Riley R."/>
            <person name="Clum A."/>
            <person name="Lindquist E."/>
            <person name="Ence D."/>
            <person name="Campbell M."/>
            <person name="Kronenberg Z."/>
            <person name="Feau N."/>
            <person name="Dhillon B."/>
            <person name="Hamelin R."/>
            <person name="Burleigh J."/>
            <person name="Smith J."/>
            <person name="Yandell M."/>
            <person name="Nelson C."/>
            <person name="Grigoriev I."/>
            <person name="Davis J."/>
        </authorList>
    </citation>
    <scope>NUCLEOTIDE SEQUENCE</scope>
    <source>
        <strain evidence="1">G11</strain>
    </source>
</reference>
<sequence length="128" mass="14833">LKRKKKKTSRMTNKNKERIKEIIDEQTIEKVSTIGVFDSEGSERPFGGLIRHGTHIVIFIRHFSCGFCQEYLLALKKQLSVDKLGSKELFIIGCGHWSVIKPYKELLDLPFPIYADNTRKLYDELGMM</sequence>
<dbReference type="CDD" id="cd02970">
    <property type="entry name" value="PRX_like2"/>
    <property type="match status" value="1"/>
</dbReference>